<protein>
    <submittedName>
        <fullName evidence="3">VanZ like protein</fullName>
    </submittedName>
</protein>
<evidence type="ECO:0000313" key="4">
    <source>
        <dbReference type="Proteomes" id="UP000249720"/>
    </source>
</evidence>
<feature type="transmembrane region" description="Helical" evidence="1">
    <location>
        <begin position="43"/>
        <end position="60"/>
    </location>
</feature>
<evidence type="ECO:0000256" key="1">
    <source>
        <dbReference type="SAM" id="Phobius"/>
    </source>
</evidence>
<feature type="transmembrane region" description="Helical" evidence="1">
    <location>
        <begin position="72"/>
        <end position="92"/>
    </location>
</feature>
<keyword evidence="1" id="KW-1133">Transmembrane helix</keyword>
<dbReference type="InterPro" id="IPR006976">
    <property type="entry name" value="VanZ-like"/>
</dbReference>
<reference evidence="3 4" key="1">
    <citation type="submission" date="2018-06" db="EMBL/GenBank/DDBJ databases">
        <title>Genomic Encyclopedia of Archaeal and Bacterial Type Strains, Phase II (KMG-II): from individual species to whole genera.</title>
        <authorList>
            <person name="Goeker M."/>
        </authorList>
    </citation>
    <scope>NUCLEOTIDE SEQUENCE [LARGE SCALE GENOMIC DNA]</scope>
    <source>
        <strain evidence="3 4">DSM 23241</strain>
    </source>
</reference>
<dbReference type="Proteomes" id="UP000249720">
    <property type="component" value="Unassembled WGS sequence"/>
</dbReference>
<dbReference type="PANTHER" id="PTHR28008:SF1">
    <property type="entry name" value="DOMAIN PROTEIN, PUTATIVE (AFU_ORTHOLOGUE AFUA_3G10980)-RELATED"/>
    <property type="match status" value="1"/>
</dbReference>
<proteinExistence type="predicted"/>
<dbReference type="Pfam" id="PF04892">
    <property type="entry name" value="VanZ"/>
    <property type="match status" value="1"/>
</dbReference>
<keyword evidence="1" id="KW-0812">Transmembrane</keyword>
<dbReference type="EMBL" id="QKZV01000002">
    <property type="protein sequence ID" value="PZX64399.1"/>
    <property type="molecule type" value="Genomic_DNA"/>
</dbReference>
<feature type="transmembrane region" description="Helical" evidence="1">
    <location>
        <begin position="7"/>
        <end position="27"/>
    </location>
</feature>
<dbReference type="NCBIfam" id="NF037970">
    <property type="entry name" value="vanZ_1"/>
    <property type="match status" value="1"/>
</dbReference>
<dbReference type="PANTHER" id="PTHR28008">
    <property type="entry name" value="DOMAIN PROTEIN, PUTATIVE (AFU_ORTHOLOGUE AFUA_3G10980)-RELATED"/>
    <property type="match status" value="1"/>
</dbReference>
<dbReference type="OrthoDB" id="1524985at2"/>
<sequence length="124" mass="14763">MKPHIHYTWAFIAWLVGTTILLCLPGNDLPDIGWVEKWHVDKLIHITLFFGLVFLYANCIKHYDKRMKRIRWIVVAGILYGIAIEFVQKYFIPHRSFDVDDMIADAIGCILAWFWQRKKWWGVV</sequence>
<keyword evidence="4" id="KW-1185">Reference proteome</keyword>
<name>A0A2W7SBC4_9BACT</name>
<feature type="domain" description="VanZ-like" evidence="2">
    <location>
        <begin position="37"/>
        <end position="114"/>
    </location>
</feature>
<organism evidence="3 4">
    <name type="scientific">Hydrotalea sandarakina</name>
    <dbReference type="NCBI Taxonomy" id="1004304"/>
    <lineage>
        <taxon>Bacteria</taxon>
        <taxon>Pseudomonadati</taxon>
        <taxon>Bacteroidota</taxon>
        <taxon>Chitinophagia</taxon>
        <taxon>Chitinophagales</taxon>
        <taxon>Chitinophagaceae</taxon>
        <taxon>Hydrotalea</taxon>
    </lineage>
</organism>
<keyword evidence="1" id="KW-0472">Membrane</keyword>
<dbReference type="AlphaFoldDB" id="A0A2W7SBC4"/>
<evidence type="ECO:0000313" key="3">
    <source>
        <dbReference type="EMBL" id="PZX64399.1"/>
    </source>
</evidence>
<comment type="caution">
    <text evidence="3">The sequence shown here is derived from an EMBL/GenBank/DDBJ whole genome shotgun (WGS) entry which is preliminary data.</text>
</comment>
<gene>
    <name evidence="3" type="ORF">LX80_00595</name>
</gene>
<accession>A0A2W7SBC4</accession>
<evidence type="ECO:0000259" key="2">
    <source>
        <dbReference type="Pfam" id="PF04892"/>
    </source>
</evidence>
<dbReference type="RefSeq" id="WP_111293583.1">
    <property type="nucleotide sequence ID" value="NZ_QKZV01000002.1"/>
</dbReference>